<reference evidence="2" key="1">
    <citation type="thesis" date="2021" institute="BYU ScholarsArchive" country="Provo, UT, USA">
        <title>Applications of and Algorithms for Genome Assembly and Genomic Analyses with an Emphasis on Marine Teleosts.</title>
        <authorList>
            <person name="Pickett B.D."/>
        </authorList>
    </citation>
    <scope>NUCLEOTIDE SEQUENCE</scope>
    <source>
        <strain evidence="2">HI-2016</strain>
    </source>
</reference>
<sequence>MNKCTNPSEAGFPTLGHGHVLWLQVDPALSQQRRQVVQCDCILAWFCSVAAVAFWVTPHVAFFGFDSRFESFS</sequence>
<accession>A0A8T2MKC8</accession>
<comment type="caution">
    <text evidence="2">The sequence shown here is derived from an EMBL/GenBank/DDBJ whole genome shotgun (WGS) entry which is preliminary data.</text>
</comment>
<evidence type="ECO:0000313" key="3">
    <source>
        <dbReference type="Proteomes" id="UP000824540"/>
    </source>
</evidence>
<dbReference type="Proteomes" id="UP000824540">
    <property type="component" value="Unassembled WGS sequence"/>
</dbReference>
<organism evidence="2 3">
    <name type="scientific">Albula glossodonta</name>
    <name type="common">roundjaw bonefish</name>
    <dbReference type="NCBI Taxonomy" id="121402"/>
    <lineage>
        <taxon>Eukaryota</taxon>
        <taxon>Metazoa</taxon>
        <taxon>Chordata</taxon>
        <taxon>Craniata</taxon>
        <taxon>Vertebrata</taxon>
        <taxon>Euteleostomi</taxon>
        <taxon>Actinopterygii</taxon>
        <taxon>Neopterygii</taxon>
        <taxon>Teleostei</taxon>
        <taxon>Albuliformes</taxon>
        <taxon>Albulidae</taxon>
        <taxon>Albula</taxon>
    </lineage>
</organism>
<gene>
    <name evidence="2" type="ORF">JZ751_016894</name>
</gene>
<evidence type="ECO:0000313" key="2">
    <source>
        <dbReference type="EMBL" id="KAG9328036.1"/>
    </source>
</evidence>
<keyword evidence="3" id="KW-1185">Reference proteome</keyword>
<dbReference type="AlphaFoldDB" id="A0A8T2MKC8"/>
<keyword evidence="1" id="KW-0472">Membrane</keyword>
<name>A0A8T2MKC8_9TELE</name>
<keyword evidence="1" id="KW-0812">Transmembrane</keyword>
<dbReference type="EMBL" id="JAFBMS010002806">
    <property type="protein sequence ID" value="KAG9328036.1"/>
    <property type="molecule type" value="Genomic_DNA"/>
</dbReference>
<feature type="transmembrane region" description="Helical" evidence="1">
    <location>
        <begin position="42"/>
        <end position="65"/>
    </location>
</feature>
<protein>
    <submittedName>
        <fullName evidence="2">Uncharacterized protein</fullName>
    </submittedName>
</protein>
<proteinExistence type="predicted"/>
<evidence type="ECO:0000256" key="1">
    <source>
        <dbReference type="SAM" id="Phobius"/>
    </source>
</evidence>
<keyword evidence="1" id="KW-1133">Transmembrane helix</keyword>